<dbReference type="AlphaFoldDB" id="A0A2U2HE42"/>
<name>A0A2U2HE42_9BURK</name>
<dbReference type="Proteomes" id="UP000241421">
    <property type="component" value="Unassembled WGS sequence"/>
</dbReference>
<dbReference type="OrthoDB" id="5739160at2"/>
<organism evidence="2 3">
    <name type="scientific">Massilia glaciei</name>
    <dbReference type="NCBI Taxonomy" id="1524097"/>
    <lineage>
        <taxon>Bacteria</taxon>
        <taxon>Pseudomonadati</taxon>
        <taxon>Pseudomonadota</taxon>
        <taxon>Betaproteobacteria</taxon>
        <taxon>Burkholderiales</taxon>
        <taxon>Oxalobacteraceae</taxon>
        <taxon>Telluria group</taxon>
        <taxon>Massilia</taxon>
    </lineage>
</organism>
<comment type="caution">
    <text evidence="2">The sequence shown here is derived from an EMBL/GenBank/DDBJ whole genome shotgun (WGS) entry which is preliminary data.</text>
</comment>
<evidence type="ECO:0000313" key="3">
    <source>
        <dbReference type="Proteomes" id="UP000241421"/>
    </source>
</evidence>
<accession>A0A2U2HE42</accession>
<proteinExistence type="predicted"/>
<keyword evidence="3" id="KW-1185">Reference proteome</keyword>
<keyword evidence="1" id="KW-1133">Transmembrane helix</keyword>
<evidence type="ECO:0000256" key="1">
    <source>
        <dbReference type="SAM" id="Phobius"/>
    </source>
</evidence>
<keyword evidence="1" id="KW-0812">Transmembrane</keyword>
<protein>
    <recommendedName>
        <fullName evidence="4">Type 4 fimbrial biogenesis protein PilX N-terminal domain-containing protein</fullName>
    </recommendedName>
</protein>
<dbReference type="EMBL" id="PXWF02000310">
    <property type="protein sequence ID" value="PWF41594.1"/>
    <property type="molecule type" value="Genomic_DNA"/>
</dbReference>
<evidence type="ECO:0000313" key="2">
    <source>
        <dbReference type="EMBL" id="PWF41594.1"/>
    </source>
</evidence>
<sequence>MNGHPRPPRPQRQRGITLITALIMLVLLTMLALTSFNLGKSNLQVVANMQQRDEAIAAARETLEEVISSPNFTDDPAAALAATCGPANQRCVDSNGDGTADVNVVLAPTPVCAKVQAIKNNDLTLGVADDDKCSNGNLMTGIQGSNTGNSDCSDTTWDITAVATDVLTEAQVSVTQGVAVRVDNNVVENFCP</sequence>
<dbReference type="RefSeq" id="WP_106759969.1">
    <property type="nucleotide sequence ID" value="NZ_PXWF02000310.1"/>
</dbReference>
<evidence type="ECO:0008006" key="4">
    <source>
        <dbReference type="Google" id="ProtNLM"/>
    </source>
</evidence>
<keyword evidence="1" id="KW-0472">Membrane</keyword>
<feature type="transmembrane region" description="Helical" evidence="1">
    <location>
        <begin position="16"/>
        <end position="36"/>
    </location>
</feature>
<reference evidence="2 3" key="1">
    <citation type="submission" date="2018-04" db="EMBL/GenBank/DDBJ databases">
        <title>Massilia violaceinigra sp. nov., a novel purple-pigmented bacterium isolated from Tianshan glacier, Xinjiang, China.</title>
        <authorList>
            <person name="Wang H."/>
        </authorList>
    </citation>
    <scope>NUCLEOTIDE SEQUENCE [LARGE SCALE GENOMIC DNA]</scope>
    <source>
        <strain evidence="2 3">B448-2</strain>
    </source>
</reference>
<gene>
    <name evidence="2" type="ORF">C7C56_024530</name>
</gene>